<dbReference type="InterPro" id="IPR038586">
    <property type="entry name" value="Tctex-1-like_sf"/>
</dbReference>
<dbReference type="GO" id="GO:0045505">
    <property type="term" value="F:dynein intermediate chain binding"/>
    <property type="evidence" value="ECO:0007669"/>
    <property type="project" value="TreeGrafter"/>
</dbReference>
<dbReference type="EMBL" id="HBIC01039949">
    <property type="protein sequence ID" value="CAE0291664.1"/>
    <property type="molecule type" value="Transcribed_RNA"/>
</dbReference>
<evidence type="ECO:0000256" key="1">
    <source>
        <dbReference type="ARBA" id="ARBA00005361"/>
    </source>
</evidence>
<reference evidence="2" key="1">
    <citation type="submission" date="2021-01" db="EMBL/GenBank/DDBJ databases">
        <authorList>
            <person name="Corre E."/>
            <person name="Pelletier E."/>
            <person name="Niang G."/>
            <person name="Scheremetjew M."/>
            <person name="Finn R."/>
            <person name="Kale V."/>
            <person name="Holt S."/>
            <person name="Cochrane G."/>
            <person name="Meng A."/>
            <person name="Brown T."/>
            <person name="Cohen L."/>
        </authorList>
    </citation>
    <scope>NUCLEOTIDE SEQUENCE</scope>
    <source>
        <strain evidence="2">CCAP 955/1</strain>
    </source>
</reference>
<dbReference type="Pfam" id="PF03645">
    <property type="entry name" value="Tctex-1"/>
    <property type="match status" value="1"/>
</dbReference>
<dbReference type="CDD" id="cd21459">
    <property type="entry name" value="DLC-like_TCTEX1D2"/>
    <property type="match status" value="1"/>
</dbReference>
<proteinExistence type="inferred from homology"/>
<name>A0A7S3HDD2_9STRA</name>
<accession>A0A7S3HDD2</accession>
<dbReference type="GO" id="GO:0005868">
    <property type="term" value="C:cytoplasmic dynein complex"/>
    <property type="evidence" value="ECO:0007669"/>
    <property type="project" value="TreeGrafter"/>
</dbReference>
<protein>
    <submittedName>
        <fullName evidence="2">Uncharacterized protein</fullName>
    </submittedName>
</protein>
<dbReference type="AlphaFoldDB" id="A0A7S3HDD2"/>
<comment type="similarity">
    <text evidence="1">Belongs to the dynein light chain Tctex-type family.</text>
</comment>
<sequence>MATVSSQSEDVILKLSYKEKVPVAVMKDIISNCLNEKLTGFQYDGEKCNEAAKQLSDTIRMRLKGLGYDRYKYIVQVLIGERREQGMHFGTRCFWDSNTDNQASENFTNDHIFCAATAYAIYLY</sequence>
<dbReference type="PANTHER" id="PTHR21255:SF7">
    <property type="entry name" value="DYNEIN LIGHT CHAIN TCTEX-TYPE PROTEIN 2B"/>
    <property type="match status" value="1"/>
</dbReference>
<dbReference type="FunFam" id="3.30.1140.40:FF:000003">
    <property type="entry name" value="tctex1 domain-containing protein 2"/>
    <property type="match status" value="1"/>
</dbReference>
<dbReference type="InterPro" id="IPR005334">
    <property type="entry name" value="Tctex-1-like"/>
</dbReference>
<dbReference type="GO" id="GO:0007018">
    <property type="term" value="P:microtubule-based movement"/>
    <property type="evidence" value="ECO:0007669"/>
    <property type="project" value="TreeGrafter"/>
</dbReference>
<evidence type="ECO:0000313" key="2">
    <source>
        <dbReference type="EMBL" id="CAE0291664.1"/>
    </source>
</evidence>
<gene>
    <name evidence="2" type="ORF">SELO1098_LOCUS20510</name>
</gene>
<dbReference type="PANTHER" id="PTHR21255">
    <property type="entry name" value="T-COMPLEX-ASSOCIATED-TESTIS-EXPRESSED 1/ DYNEIN LIGHT CHAIN"/>
    <property type="match status" value="1"/>
</dbReference>
<dbReference type="Gene3D" id="3.30.1140.40">
    <property type="entry name" value="Tctex-1"/>
    <property type="match status" value="1"/>
</dbReference>
<dbReference type="GO" id="GO:0005737">
    <property type="term" value="C:cytoplasm"/>
    <property type="evidence" value="ECO:0007669"/>
    <property type="project" value="TreeGrafter"/>
</dbReference>
<organism evidence="2">
    <name type="scientific">Spumella elongata</name>
    <dbReference type="NCBI Taxonomy" id="89044"/>
    <lineage>
        <taxon>Eukaryota</taxon>
        <taxon>Sar</taxon>
        <taxon>Stramenopiles</taxon>
        <taxon>Ochrophyta</taxon>
        <taxon>Chrysophyceae</taxon>
        <taxon>Chromulinales</taxon>
        <taxon>Chromulinaceae</taxon>
        <taxon>Spumella</taxon>
    </lineage>
</organism>